<evidence type="ECO:0008006" key="3">
    <source>
        <dbReference type="Google" id="ProtNLM"/>
    </source>
</evidence>
<proteinExistence type="predicted"/>
<dbReference type="PROSITE" id="PS51257">
    <property type="entry name" value="PROKAR_LIPOPROTEIN"/>
    <property type="match status" value="1"/>
</dbReference>
<evidence type="ECO:0000313" key="2">
    <source>
        <dbReference type="Proteomes" id="UP000192907"/>
    </source>
</evidence>
<dbReference type="GO" id="GO:0008237">
    <property type="term" value="F:metallopeptidase activity"/>
    <property type="evidence" value="ECO:0007669"/>
    <property type="project" value="InterPro"/>
</dbReference>
<dbReference type="OrthoDB" id="5311812at2"/>
<gene>
    <name evidence="1" type="ORF">SAMN06296036_114100</name>
</gene>
<sequence>MKLLPSIPFMGLLSLLFTSCGSSYTTTHIKDFRVYIETNDDEVRETVYELADEYNSDFGAEALTIVDEQEDANSYIRFISGLRARDNKLGLGQWITITSQEGRDLLPSNSSLQKTVMHTMEIDFDLENFRSKMDSRYEKASGQWRHLYHLFCHEVGHGFQMGHDTSKDSVMYRSIPDNSRPQVDYDDYFRRARKFFNEQYQ</sequence>
<accession>A0A1Y6C5U5</accession>
<keyword evidence="2" id="KW-1185">Reference proteome</keyword>
<dbReference type="Gene3D" id="3.40.390.10">
    <property type="entry name" value="Collagenase (Catalytic Domain)"/>
    <property type="match status" value="1"/>
</dbReference>
<reference evidence="2" key="1">
    <citation type="submission" date="2017-04" db="EMBL/GenBank/DDBJ databases">
        <authorList>
            <person name="Varghese N."/>
            <person name="Submissions S."/>
        </authorList>
    </citation>
    <scope>NUCLEOTIDE SEQUENCE [LARGE SCALE GENOMIC DNA]</scope>
    <source>
        <strain evidence="2">RKEM611</strain>
    </source>
</reference>
<dbReference type="EMBL" id="FWZT01000014">
    <property type="protein sequence ID" value="SMF47026.1"/>
    <property type="molecule type" value="Genomic_DNA"/>
</dbReference>
<dbReference type="InterPro" id="IPR024079">
    <property type="entry name" value="MetalloPept_cat_dom_sf"/>
</dbReference>
<dbReference type="AlphaFoldDB" id="A0A1Y6C5U5"/>
<organism evidence="1 2">
    <name type="scientific">Pseudobacteriovorax antillogorgiicola</name>
    <dbReference type="NCBI Taxonomy" id="1513793"/>
    <lineage>
        <taxon>Bacteria</taxon>
        <taxon>Pseudomonadati</taxon>
        <taxon>Bdellovibrionota</taxon>
        <taxon>Oligoflexia</taxon>
        <taxon>Oligoflexales</taxon>
        <taxon>Pseudobacteriovoracaceae</taxon>
        <taxon>Pseudobacteriovorax</taxon>
    </lineage>
</organism>
<name>A0A1Y6C5U5_9BACT</name>
<dbReference type="SUPFAM" id="SSF55486">
    <property type="entry name" value="Metalloproteases ('zincins'), catalytic domain"/>
    <property type="match status" value="1"/>
</dbReference>
<dbReference type="Proteomes" id="UP000192907">
    <property type="component" value="Unassembled WGS sequence"/>
</dbReference>
<protein>
    <recommendedName>
        <fullName evidence="3">Matrixin</fullName>
    </recommendedName>
</protein>
<evidence type="ECO:0000313" key="1">
    <source>
        <dbReference type="EMBL" id="SMF47026.1"/>
    </source>
</evidence>